<feature type="chain" id="PRO_5003914450" evidence="1">
    <location>
        <begin position="23"/>
        <end position="159"/>
    </location>
</feature>
<dbReference type="EC" id="4.2.2.2" evidence="2"/>
<keyword evidence="1" id="KW-0732">Signal</keyword>
<dbReference type="Gene3D" id="1.50.10.20">
    <property type="match status" value="1"/>
</dbReference>
<evidence type="ECO:0000313" key="3">
    <source>
        <dbReference type="Proteomes" id="UP000009340"/>
    </source>
</evidence>
<organism evidence="2 3">
    <name type="scientific">Cronobacter condimenti 1330</name>
    <dbReference type="NCBI Taxonomy" id="1073999"/>
    <lineage>
        <taxon>Bacteria</taxon>
        <taxon>Pseudomonadati</taxon>
        <taxon>Pseudomonadota</taxon>
        <taxon>Gammaproteobacteria</taxon>
        <taxon>Enterobacterales</taxon>
        <taxon>Enterobacteriaceae</taxon>
        <taxon>Cronobacter</taxon>
    </lineage>
</organism>
<gene>
    <name evidence="2" type="ORF">BN137_456</name>
</gene>
<evidence type="ECO:0000256" key="1">
    <source>
        <dbReference type="SAM" id="SignalP"/>
    </source>
</evidence>
<dbReference type="EMBL" id="CAKW01000015">
    <property type="protein sequence ID" value="CCJ71120.1"/>
    <property type="molecule type" value="Genomic_DNA"/>
</dbReference>
<dbReference type="Proteomes" id="UP000009340">
    <property type="component" value="Unassembled WGS sequence"/>
</dbReference>
<comment type="caution">
    <text evidence="2">The sequence shown here is derived from an EMBL/GenBank/DDBJ whole genome shotgun (WGS) entry which is preliminary data.</text>
</comment>
<dbReference type="GO" id="GO:0045490">
    <property type="term" value="P:pectin catabolic process"/>
    <property type="evidence" value="ECO:0007669"/>
    <property type="project" value="InterPro"/>
</dbReference>
<dbReference type="GO" id="GO:0030570">
    <property type="term" value="F:pectate lyase activity"/>
    <property type="evidence" value="ECO:0007669"/>
    <property type="project" value="UniProtKB-EC"/>
</dbReference>
<dbReference type="Pfam" id="PF06917">
    <property type="entry name" value="Pectate_lyase_2"/>
    <property type="match status" value="1"/>
</dbReference>
<proteinExistence type="predicted"/>
<keyword evidence="2" id="KW-0456">Lyase</keyword>
<evidence type="ECO:0000313" key="2">
    <source>
        <dbReference type="EMBL" id="CCJ71120.1"/>
    </source>
</evidence>
<dbReference type="AlphaFoldDB" id="K7ZYI5"/>
<accession>K7ZYI5</accession>
<name>K7ZYI5_9ENTR</name>
<dbReference type="InterPro" id="IPR010702">
    <property type="entry name" value="Pectate_lyase_2"/>
</dbReference>
<dbReference type="eggNOG" id="ENOG502Z7J0">
    <property type="taxonomic scope" value="Bacteria"/>
</dbReference>
<dbReference type="GO" id="GO:0042597">
    <property type="term" value="C:periplasmic space"/>
    <property type="evidence" value="ECO:0007669"/>
    <property type="project" value="InterPro"/>
</dbReference>
<feature type="signal peptide" evidence="1">
    <location>
        <begin position="1"/>
        <end position="22"/>
    </location>
</feature>
<sequence length="159" mass="17797">MRISTIALAVGLISLFSFNAAAQESARLESVKAFADTVFEKAGDRYGHSVPLLANGVDPRTGKQLEWVFPDGKRAVLSNFSAQQNLMRVLVGLTNLTGDARYKQRAEENVRYYFDHYQDESGLLLWGGHRFVDLRTLEQQGPSEKELVHELKTPTPITT</sequence>
<protein>
    <submittedName>
        <fullName evidence="2">Periplasmic pectate lyase</fullName>
        <ecNumber evidence="2">4.2.2.2</ecNumber>
    </submittedName>
</protein>
<reference evidence="2" key="1">
    <citation type="submission" date="2012-07" db="EMBL/GenBank/DDBJ databases">
        <authorList>
            <person name="Cummings C."/>
        </authorList>
    </citation>
    <scope>NUCLEOTIDE SEQUENCE</scope>
    <source>
        <strain evidence="2">1330</strain>
    </source>
</reference>